<name>A0ABU2HGA3_9GAMM</name>
<dbReference type="EMBL" id="JAVMBO010000010">
    <property type="protein sequence ID" value="MDS1310086.1"/>
    <property type="molecule type" value="Genomic_DNA"/>
</dbReference>
<accession>A0ABU2HGA3</accession>
<protein>
    <recommendedName>
        <fullName evidence="3">Lipoprotein</fullName>
    </recommendedName>
</protein>
<sequence>MKKIPIVFLLMILSLVGCSTIPRNGSILNQQVSDGIIRNQIEVEKIIKALADVERAILDKEWDSLYVKIENAYIAKHSVADGASLTQDQRKSIAANASKVYFGLLHKISDVEKSLISKTNANSKILIEINDEVSRYLLSIQELAEAKININNKLSNMTGVDLSNISGIAHNLVGGI</sequence>
<evidence type="ECO:0000313" key="2">
    <source>
        <dbReference type="Proteomes" id="UP001267407"/>
    </source>
</evidence>
<keyword evidence="2" id="KW-1185">Reference proteome</keyword>
<reference evidence="1" key="1">
    <citation type="submission" date="2023-09" db="EMBL/GenBank/DDBJ databases">
        <title>Marinobacter sediminicola sp. nov. and Marinobacter maritimum sp. nov., isolated from marine sediment.</title>
        <authorList>
            <person name="An J."/>
        </authorList>
    </citation>
    <scope>NUCLEOTIDE SEQUENCE</scope>
    <source>
        <strain evidence="1">F60267</strain>
    </source>
</reference>
<organism evidence="1 2">
    <name type="scientific">Marinobacter xiaoshiensis</name>
    <dbReference type="NCBI Taxonomy" id="3073652"/>
    <lineage>
        <taxon>Bacteria</taxon>
        <taxon>Pseudomonadati</taxon>
        <taxon>Pseudomonadota</taxon>
        <taxon>Gammaproteobacteria</taxon>
        <taxon>Pseudomonadales</taxon>
        <taxon>Marinobacteraceae</taxon>
        <taxon>Marinobacter</taxon>
    </lineage>
</organism>
<evidence type="ECO:0008006" key="3">
    <source>
        <dbReference type="Google" id="ProtNLM"/>
    </source>
</evidence>
<dbReference type="PROSITE" id="PS51257">
    <property type="entry name" value="PROKAR_LIPOPROTEIN"/>
    <property type="match status" value="1"/>
</dbReference>
<dbReference type="RefSeq" id="WP_310966074.1">
    <property type="nucleotide sequence ID" value="NZ_JAVMBO010000010.1"/>
</dbReference>
<comment type="caution">
    <text evidence="1">The sequence shown here is derived from an EMBL/GenBank/DDBJ whole genome shotgun (WGS) entry which is preliminary data.</text>
</comment>
<dbReference type="Proteomes" id="UP001267407">
    <property type="component" value="Unassembled WGS sequence"/>
</dbReference>
<gene>
    <name evidence="1" type="ORF">RKA07_08205</name>
</gene>
<proteinExistence type="predicted"/>
<evidence type="ECO:0000313" key="1">
    <source>
        <dbReference type="EMBL" id="MDS1310086.1"/>
    </source>
</evidence>